<dbReference type="FunFam" id="3.40.50.720:FF:000084">
    <property type="entry name" value="Short-chain dehydrogenase reductase"/>
    <property type="match status" value="1"/>
</dbReference>
<feature type="domain" description="Ketoreductase" evidence="3">
    <location>
        <begin position="6"/>
        <end position="191"/>
    </location>
</feature>
<evidence type="ECO:0000313" key="5">
    <source>
        <dbReference type="Proteomes" id="UP000315252"/>
    </source>
</evidence>
<dbReference type="InterPro" id="IPR057326">
    <property type="entry name" value="KR_dom"/>
</dbReference>
<dbReference type="NCBIfam" id="NF005559">
    <property type="entry name" value="PRK07231.1"/>
    <property type="match status" value="1"/>
</dbReference>
<dbReference type="InterPro" id="IPR036291">
    <property type="entry name" value="NAD(P)-bd_dom_sf"/>
</dbReference>
<accession>A0A545STR5</accession>
<dbReference type="Pfam" id="PF13561">
    <property type="entry name" value="adh_short_C2"/>
    <property type="match status" value="1"/>
</dbReference>
<dbReference type="PANTHER" id="PTHR42760">
    <property type="entry name" value="SHORT-CHAIN DEHYDROGENASES/REDUCTASES FAMILY MEMBER"/>
    <property type="match status" value="1"/>
</dbReference>
<dbReference type="GO" id="GO:0016616">
    <property type="term" value="F:oxidoreductase activity, acting on the CH-OH group of donors, NAD or NADP as acceptor"/>
    <property type="evidence" value="ECO:0007669"/>
    <property type="project" value="TreeGrafter"/>
</dbReference>
<evidence type="ECO:0000256" key="1">
    <source>
        <dbReference type="ARBA" id="ARBA00006484"/>
    </source>
</evidence>
<dbReference type="EMBL" id="VHSH01000022">
    <property type="protein sequence ID" value="TQV68341.1"/>
    <property type="molecule type" value="Genomic_DNA"/>
</dbReference>
<evidence type="ECO:0000313" key="4">
    <source>
        <dbReference type="EMBL" id="TQV68341.1"/>
    </source>
</evidence>
<evidence type="ECO:0000259" key="3">
    <source>
        <dbReference type="SMART" id="SM00822"/>
    </source>
</evidence>
<dbReference type="PRINTS" id="PR00081">
    <property type="entry name" value="GDHRDH"/>
</dbReference>
<gene>
    <name evidence="4" type="ORF">FKG95_28935</name>
</gene>
<sequence length="266" mass="28220">MMLEGKTAIITGAARGIGLACAERFVKEGAKVVLADVMDDEGEAAAKRLSESGGHVCYRACDVTDKSQVEALIAFTRETYGRVDCVIANAGIVHTSDILELEEADFDRVIAVNLKGVFLTGQAAARAMRDQAPDADGSRGTIINMSSLNAVVAIPAITPYVIAKGGVNQWTKCLGIRMAPEAVRVNAIGPGSINTEMFQTVADDPAKMHAVLSRTPMERPGEPDEIAKVAVFLASHYSSYMTGQTVYPDGGRMGLNYVVPVRENAG</sequence>
<dbReference type="InterPro" id="IPR002347">
    <property type="entry name" value="SDR_fam"/>
</dbReference>
<dbReference type="SMART" id="SM00822">
    <property type="entry name" value="PKS_KR"/>
    <property type="match status" value="1"/>
</dbReference>
<dbReference type="InterPro" id="IPR020904">
    <property type="entry name" value="Sc_DH/Rdtase_CS"/>
</dbReference>
<comment type="caution">
    <text evidence="4">The sequence shown here is derived from an EMBL/GenBank/DDBJ whole genome shotgun (WGS) entry which is preliminary data.</text>
</comment>
<dbReference type="Gene3D" id="3.40.50.720">
    <property type="entry name" value="NAD(P)-binding Rossmann-like Domain"/>
    <property type="match status" value="1"/>
</dbReference>
<evidence type="ECO:0000256" key="2">
    <source>
        <dbReference type="ARBA" id="ARBA00023002"/>
    </source>
</evidence>
<comment type="similarity">
    <text evidence="1">Belongs to the short-chain dehydrogenases/reductases (SDR) family.</text>
</comment>
<dbReference type="OrthoDB" id="9797020at2"/>
<dbReference type="AlphaFoldDB" id="A0A545STR5"/>
<dbReference type="PRINTS" id="PR00080">
    <property type="entry name" value="SDRFAMILY"/>
</dbReference>
<protein>
    <submittedName>
        <fullName evidence="4">SDR family oxidoreductase</fullName>
    </submittedName>
</protein>
<name>A0A545STR5_9PROT</name>
<dbReference type="SUPFAM" id="SSF51735">
    <property type="entry name" value="NAD(P)-binding Rossmann-fold domains"/>
    <property type="match status" value="1"/>
</dbReference>
<dbReference type="Proteomes" id="UP000315252">
    <property type="component" value="Unassembled WGS sequence"/>
</dbReference>
<dbReference type="PANTHER" id="PTHR42760:SF133">
    <property type="entry name" value="3-OXOACYL-[ACYL-CARRIER-PROTEIN] REDUCTASE"/>
    <property type="match status" value="1"/>
</dbReference>
<keyword evidence="5" id="KW-1185">Reference proteome</keyword>
<reference evidence="4 5" key="1">
    <citation type="submission" date="2019-06" db="EMBL/GenBank/DDBJ databases">
        <title>Whole genome sequence for Rhodospirillaceae sp. R148.</title>
        <authorList>
            <person name="Wang G."/>
        </authorList>
    </citation>
    <scope>NUCLEOTIDE SEQUENCE [LARGE SCALE GENOMIC DNA]</scope>
    <source>
        <strain evidence="4 5">R148</strain>
    </source>
</reference>
<dbReference type="PROSITE" id="PS00061">
    <property type="entry name" value="ADH_SHORT"/>
    <property type="match status" value="1"/>
</dbReference>
<dbReference type="GO" id="GO:0048038">
    <property type="term" value="F:quinone binding"/>
    <property type="evidence" value="ECO:0007669"/>
    <property type="project" value="TreeGrafter"/>
</dbReference>
<dbReference type="GO" id="GO:0006633">
    <property type="term" value="P:fatty acid biosynthetic process"/>
    <property type="evidence" value="ECO:0007669"/>
    <property type="project" value="TreeGrafter"/>
</dbReference>
<keyword evidence="2" id="KW-0560">Oxidoreductase</keyword>
<organism evidence="4 5">
    <name type="scientific">Denitrobaculum tricleocarpae</name>
    <dbReference type="NCBI Taxonomy" id="2591009"/>
    <lineage>
        <taxon>Bacteria</taxon>
        <taxon>Pseudomonadati</taxon>
        <taxon>Pseudomonadota</taxon>
        <taxon>Alphaproteobacteria</taxon>
        <taxon>Rhodospirillales</taxon>
        <taxon>Rhodospirillaceae</taxon>
        <taxon>Denitrobaculum</taxon>
    </lineage>
</organism>
<proteinExistence type="inferred from homology"/>
<dbReference type="CDD" id="cd05233">
    <property type="entry name" value="SDR_c"/>
    <property type="match status" value="1"/>
</dbReference>